<sequence length="518" mass="59816">MTGVHGADQEKLEKITEQTLDRRSHNETPSQKTAWPRWHRKGKQRSTTAVACSWVVDHQISISLNLISMLFFIHIFFPAARHHTQKFFCISYYNPNTGTFALGWDDIFFVFYWLIVFTGLRCAIMDYVLTPLASLLGLKKKKPKVRFAEQAWLVLYSSTSWSVGMYVMYNSDYWLDLRALWRNWPIREMDGLAKWYYLVQFGFWLQQIVVVNIEERRKDHWQMFIHHIVTCALIFTSYGYHQYRVGTLILCLMDIVDIQLSFAKILKYLHFETVCDVAFGTFMVLWFVNRHILYMWVCWSIYAHIPEEIQYGCYKGSVEDLQGPYPTPNDWDHLTQPFRDPVGLVCWNNNIKWTFLGMLLALQCIMILWFVLICKVAYKVVTGQGAEDNRSDDEDEDEGEEDEEEDIEDEKTFRNAIGQIQLCHEQRPYLESEVLSTDPDFSLSSAQSGQTRSKSKSKGGSNSPTRKSSSSSEAIAGPGRRKAKHEAGHSSGVNLLAGSSDRKELLGRIGCDKGSPSD</sequence>
<dbReference type="PANTHER" id="PTHR12560:SF0">
    <property type="entry name" value="LD18904P"/>
    <property type="match status" value="1"/>
</dbReference>
<dbReference type="Pfam" id="PF03798">
    <property type="entry name" value="TRAM_LAG1_CLN8"/>
    <property type="match status" value="1"/>
</dbReference>
<feature type="transmembrane region" description="Helical" evidence="8">
    <location>
        <begin position="151"/>
        <end position="169"/>
    </location>
</feature>
<dbReference type="AlphaFoldDB" id="A0AAV9Q6Q8"/>
<dbReference type="GO" id="GO:0050291">
    <property type="term" value="F:sphingosine N-acyltransferase activity"/>
    <property type="evidence" value="ECO:0007669"/>
    <property type="project" value="UniProtKB-EC"/>
</dbReference>
<dbReference type="SMART" id="SM00724">
    <property type="entry name" value="TLC"/>
    <property type="match status" value="1"/>
</dbReference>
<dbReference type="EC" id="2.3.1.24" evidence="10"/>
<feature type="compositionally biased region" description="Low complexity" evidence="7">
    <location>
        <begin position="448"/>
        <end position="472"/>
    </location>
</feature>
<feature type="region of interest" description="Disordered" evidence="7">
    <location>
        <begin position="440"/>
        <end position="518"/>
    </location>
</feature>
<comment type="caution">
    <text evidence="10">The sequence shown here is derived from an EMBL/GenBank/DDBJ whole genome shotgun (WGS) entry which is preliminary data.</text>
</comment>
<dbReference type="InterPro" id="IPR016439">
    <property type="entry name" value="Lag1/Lac1-like"/>
</dbReference>
<reference evidence="10 11" key="1">
    <citation type="submission" date="2023-06" db="EMBL/GenBank/DDBJ databases">
        <title>Black Yeasts Isolated from many extreme environments.</title>
        <authorList>
            <person name="Coleine C."/>
            <person name="Stajich J.E."/>
            <person name="Selbmann L."/>
        </authorList>
    </citation>
    <scope>NUCLEOTIDE SEQUENCE [LARGE SCALE GENOMIC DNA]</scope>
    <source>
        <strain evidence="10 11">CCFEE 5887</strain>
    </source>
</reference>
<keyword evidence="11" id="KW-1185">Reference proteome</keyword>
<evidence type="ECO:0000256" key="6">
    <source>
        <dbReference type="PROSITE-ProRule" id="PRU00205"/>
    </source>
</evidence>
<evidence type="ECO:0000256" key="5">
    <source>
        <dbReference type="ARBA" id="ARBA00023136"/>
    </source>
</evidence>
<feature type="transmembrane region" description="Helical" evidence="8">
    <location>
        <begin position="60"/>
        <end position="80"/>
    </location>
</feature>
<comment type="subcellular location">
    <subcellularLocation>
        <location evidence="1">Membrane</location>
        <topology evidence="1">Multi-pass membrane protein</topology>
    </subcellularLocation>
</comment>
<dbReference type="InterPro" id="IPR006634">
    <property type="entry name" value="TLC-dom"/>
</dbReference>
<evidence type="ECO:0000313" key="11">
    <source>
        <dbReference type="Proteomes" id="UP001345827"/>
    </source>
</evidence>
<proteinExistence type="inferred from homology"/>
<evidence type="ECO:0000256" key="4">
    <source>
        <dbReference type="ARBA" id="ARBA00022989"/>
    </source>
</evidence>
<accession>A0AAV9Q6Q8</accession>
<dbReference type="EMBL" id="JAXLQG010000008">
    <property type="protein sequence ID" value="KAK5536592.1"/>
    <property type="molecule type" value="Genomic_DNA"/>
</dbReference>
<comment type="similarity">
    <text evidence="2">Belongs to the sphingosine N-acyltransferase family.</text>
</comment>
<feature type="domain" description="TLC" evidence="9">
    <location>
        <begin position="145"/>
        <end position="382"/>
    </location>
</feature>
<evidence type="ECO:0000256" key="1">
    <source>
        <dbReference type="ARBA" id="ARBA00004141"/>
    </source>
</evidence>
<dbReference type="GO" id="GO:0016020">
    <property type="term" value="C:membrane"/>
    <property type="evidence" value="ECO:0007669"/>
    <property type="project" value="UniProtKB-SubCell"/>
</dbReference>
<keyword evidence="5 6" id="KW-0472">Membrane</keyword>
<keyword evidence="3 6" id="KW-0812">Transmembrane</keyword>
<organism evidence="10 11">
    <name type="scientific">Vermiconidia calcicola</name>
    <dbReference type="NCBI Taxonomy" id="1690605"/>
    <lineage>
        <taxon>Eukaryota</taxon>
        <taxon>Fungi</taxon>
        <taxon>Dikarya</taxon>
        <taxon>Ascomycota</taxon>
        <taxon>Pezizomycotina</taxon>
        <taxon>Dothideomycetes</taxon>
        <taxon>Dothideomycetidae</taxon>
        <taxon>Mycosphaerellales</taxon>
        <taxon>Extremaceae</taxon>
        <taxon>Vermiconidia</taxon>
    </lineage>
</organism>
<feature type="compositionally biased region" description="Basic and acidic residues" evidence="7">
    <location>
        <begin position="15"/>
        <end position="26"/>
    </location>
</feature>
<evidence type="ECO:0000256" key="7">
    <source>
        <dbReference type="SAM" id="MobiDB-lite"/>
    </source>
</evidence>
<protein>
    <submittedName>
        <fullName evidence="10">Sphingosine N-acyltransferase lag1</fullName>
        <ecNumber evidence="10">2.3.1.24</ecNumber>
    </submittedName>
</protein>
<feature type="transmembrane region" description="Helical" evidence="8">
    <location>
        <begin position="224"/>
        <end position="241"/>
    </location>
</feature>
<keyword evidence="10" id="KW-0808">Transferase</keyword>
<feature type="transmembrane region" description="Helical" evidence="8">
    <location>
        <begin position="110"/>
        <end position="130"/>
    </location>
</feature>
<name>A0AAV9Q6Q8_9PEZI</name>
<keyword evidence="4 8" id="KW-1133">Transmembrane helix</keyword>
<evidence type="ECO:0000256" key="2">
    <source>
        <dbReference type="ARBA" id="ARBA00009808"/>
    </source>
</evidence>
<feature type="compositionally biased region" description="Acidic residues" evidence="7">
    <location>
        <begin position="390"/>
        <end position="409"/>
    </location>
</feature>
<evidence type="ECO:0000259" key="9">
    <source>
        <dbReference type="PROSITE" id="PS50922"/>
    </source>
</evidence>
<dbReference type="Proteomes" id="UP001345827">
    <property type="component" value="Unassembled WGS sequence"/>
</dbReference>
<dbReference type="PANTHER" id="PTHR12560">
    <property type="entry name" value="LONGEVITY ASSURANCE FACTOR 1 LAG1"/>
    <property type="match status" value="1"/>
</dbReference>
<evidence type="ECO:0000256" key="8">
    <source>
        <dbReference type="SAM" id="Phobius"/>
    </source>
</evidence>
<feature type="region of interest" description="Disordered" evidence="7">
    <location>
        <begin position="385"/>
        <end position="411"/>
    </location>
</feature>
<keyword evidence="10" id="KW-0012">Acyltransferase</keyword>
<dbReference type="GO" id="GO:0046513">
    <property type="term" value="P:ceramide biosynthetic process"/>
    <property type="evidence" value="ECO:0007669"/>
    <property type="project" value="InterPro"/>
</dbReference>
<feature type="transmembrane region" description="Helical" evidence="8">
    <location>
        <begin position="353"/>
        <end position="374"/>
    </location>
</feature>
<evidence type="ECO:0000256" key="3">
    <source>
        <dbReference type="ARBA" id="ARBA00022692"/>
    </source>
</evidence>
<evidence type="ECO:0000313" key="10">
    <source>
        <dbReference type="EMBL" id="KAK5536592.1"/>
    </source>
</evidence>
<gene>
    <name evidence="10" type="primary">lag1</name>
    <name evidence="10" type="ORF">LTR25_005266</name>
</gene>
<feature type="region of interest" description="Disordered" evidence="7">
    <location>
        <begin position="15"/>
        <end position="38"/>
    </location>
</feature>
<feature type="transmembrane region" description="Helical" evidence="8">
    <location>
        <begin position="195"/>
        <end position="212"/>
    </location>
</feature>
<dbReference type="PROSITE" id="PS50922">
    <property type="entry name" value="TLC"/>
    <property type="match status" value="1"/>
</dbReference>